<dbReference type="InterPro" id="IPR016163">
    <property type="entry name" value="Ald_DH_C"/>
</dbReference>
<dbReference type="FunFam" id="3.40.309.10:FF:000001">
    <property type="entry name" value="Mitochondrial aldehyde dehydrogenase 2"/>
    <property type="match status" value="1"/>
</dbReference>
<dbReference type="CDD" id="cd07091">
    <property type="entry name" value="ALDH_F1-2_Ald2-like"/>
    <property type="match status" value="1"/>
</dbReference>
<evidence type="ECO:0000313" key="7">
    <source>
        <dbReference type="Proteomes" id="UP001162031"/>
    </source>
</evidence>
<comment type="caution">
    <text evidence="6">The sequence shown here is derived from an EMBL/GenBank/DDBJ whole genome shotgun (WGS) entry which is preliminary data.</text>
</comment>
<dbReference type="InterPro" id="IPR016162">
    <property type="entry name" value="Ald_DH_N"/>
</dbReference>
<dbReference type="Pfam" id="PF00171">
    <property type="entry name" value="Aldedh"/>
    <property type="match status" value="1"/>
</dbReference>
<proteinExistence type="inferred from homology"/>
<dbReference type="PROSITE" id="PS00687">
    <property type="entry name" value="ALDEHYDE_DEHYDR_GLU"/>
    <property type="match status" value="1"/>
</dbReference>
<name>A0AAV0UK05_HYABA</name>
<dbReference type="FunFam" id="3.40.605.10:FF:000050">
    <property type="entry name" value="Aldehyde dehydrogenase, mitochondrial"/>
    <property type="match status" value="1"/>
</dbReference>
<evidence type="ECO:0000256" key="1">
    <source>
        <dbReference type="ARBA" id="ARBA00009986"/>
    </source>
</evidence>
<evidence type="ECO:0000256" key="3">
    <source>
        <dbReference type="PROSITE-ProRule" id="PRU10007"/>
    </source>
</evidence>
<dbReference type="Gene3D" id="3.40.309.10">
    <property type="entry name" value="Aldehyde Dehydrogenase, Chain A, domain 2"/>
    <property type="match status" value="1"/>
</dbReference>
<dbReference type="FunFam" id="3.40.605.10:FF:000026">
    <property type="entry name" value="Aldehyde dehydrogenase, putative"/>
    <property type="match status" value="1"/>
</dbReference>
<dbReference type="PANTHER" id="PTHR11699">
    <property type="entry name" value="ALDEHYDE DEHYDROGENASE-RELATED"/>
    <property type="match status" value="1"/>
</dbReference>
<evidence type="ECO:0000256" key="4">
    <source>
        <dbReference type="RuleBase" id="RU003345"/>
    </source>
</evidence>
<keyword evidence="7" id="KW-1185">Reference proteome</keyword>
<feature type="active site" evidence="3">
    <location>
        <position position="290"/>
    </location>
</feature>
<dbReference type="InterPro" id="IPR029510">
    <property type="entry name" value="Ald_DH_CS_GLU"/>
</dbReference>
<dbReference type="AlphaFoldDB" id="A0AAV0UK05"/>
<reference evidence="6" key="1">
    <citation type="submission" date="2022-12" db="EMBL/GenBank/DDBJ databases">
        <authorList>
            <person name="Webb A."/>
        </authorList>
    </citation>
    <scope>NUCLEOTIDE SEQUENCE</scope>
    <source>
        <strain evidence="6">Hp1</strain>
    </source>
</reference>
<organism evidence="6 7">
    <name type="scientific">Hyaloperonospora brassicae</name>
    <name type="common">Brassica downy mildew</name>
    <name type="synonym">Peronospora brassicae</name>
    <dbReference type="NCBI Taxonomy" id="162125"/>
    <lineage>
        <taxon>Eukaryota</taxon>
        <taxon>Sar</taxon>
        <taxon>Stramenopiles</taxon>
        <taxon>Oomycota</taxon>
        <taxon>Peronosporomycetes</taxon>
        <taxon>Peronosporales</taxon>
        <taxon>Peronosporaceae</taxon>
        <taxon>Hyaloperonospora</taxon>
    </lineage>
</organism>
<dbReference type="SUPFAM" id="SSF53720">
    <property type="entry name" value="ALDH-like"/>
    <property type="match status" value="1"/>
</dbReference>
<evidence type="ECO:0000256" key="2">
    <source>
        <dbReference type="ARBA" id="ARBA00023002"/>
    </source>
</evidence>
<comment type="similarity">
    <text evidence="1 4">Belongs to the aldehyde dehydrogenase family.</text>
</comment>
<keyword evidence="2 4" id="KW-0560">Oxidoreductase</keyword>
<sequence length="523" mass="56327">MQRHALRRVARTSSCRSNSSVAVQTMSVNPRPRRFSVHVPVKQTHLFINNQFVPSSTGATFDTFNPATEEKIASIAEASPADIDAAVDAARTAFHGPWRTIDAVERSRLLFRLADLMEQNGDELARLEALDAGKPTALARVVDVQAALDVLRYYAGWADKIHGTTIPISGPYLCYTKQEPVGVCAQLVPWNFPMIMTCLKLGATLATGNTVVLKPATQTSLTALRIAELVVEAGFPEGVVNIVTGAGGSVGSYLVQHPHVDKIAFTGSSKTGLTIMRSAHVVNLKRMSLELGGKSANIILDDADIDAAIQQSQMGLFINAGQLCICGSRVYVQEGIYDEFVRRSAEAASAIKVGDPTDPATEQGPQIDGVQMEKVLGYIESGKRDGARLLCGGKRWGDKGFFIEPTVFADVTENMAIAREEIFGPVMSILKFKTIDEVIERANDSEFGLGAGVVTANLDNAIKISNGVRAGTVFVNCYAVIDPRAPFGGFKNSGLGREQGEQGLDSYLETKTVIIKRPHDSMP</sequence>
<evidence type="ECO:0000313" key="6">
    <source>
        <dbReference type="EMBL" id="CAI5737257.1"/>
    </source>
</evidence>
<dbReference type="EMBL" id="CANTFL010001332">
    <property type="protein sequence ID" value="CAI5737257.1"/>
    <property type="molecule type" value="Genomic_DNA"/>
</dbReference>
<dbReference type="Proteomes" id="UP001162031">
    <property type="component" value="Unassembled WGS sequence"/>
</dbReference>
<dbReference type="Gene3D" id="3.40.605.10">
    <property type="entry name" value="Aldehyde Dehydrogenase, Chain A, domain 1"/>
    <property type="match status" value="1"/>
</dbReference>
<dbReference type="InterPro" id="IPR015590">
    <property type="entry name" value="Aldehyde_DH_dom"/>
</dbReference>
<evidence type="ECO:0000259" key="5">
    <source>
        <dbReference type="Pfam" id="PF00171"/>
    </source>
</evidence>
<feature type="domain" description="Aldehyde dehydrogenase" evidence="5">
    <location>
        <begin position="53"/>
        <end position="513"/>
    </location>
</feature>
<gene>
    <name evidence="6" type="ORF">HBR001_LOCUS7098</name>
</gene>
<dbReference type="InterPro" id="IPR016161">
    <property type="entry name" value="Ald_DH/histidinol_DH"/>
</dbReference>
<protein>
    <recommendedName>
        <fullName evidence="5">Aldehyde dehydrogenase domain-containing protein</fullName>
    </recommendedName>
</protein>
<accession>A0AAV0UK05</accession>
<dbReference type="GO" id="GO:0016620">
    <property type="term" value="F:oxidoreductase activity, acting on the aldehyde or oxo group of donors, NAD or NADP as acceptor"/>
    <property type="evidence" value="ECO:0007669"/>
    <property type="project" value="InterPro"/>
</dbReference>